<feature type="transmembrane region" description="Helical" evidence="10">
    <location>
        <begin position="224"/>
        <end position="247"/>
    </location>
</feature>
<evidence type="ECO:0000259" key="11">
    <source>
        <dbReference type="PROSITE" id="PS50893"/>
    </source>
</evidence>
<dbReference type="EMBL" id="CAFBNE010000135">
    <property type="protein sequence ID" value="CAB4967134.1"/>
    <property type="molecule type" value="Genomic_DNA"/>
</dbReference>
<feature type="domain" description="ABC transporter" evidence="11">
    <location>
        <begin position="365"/>
        <end position="596"/>
    </location>
</feature>
<dbReference type="PANTHER" id="PTHR45772">
    <property type="entry name" value="CONSERVED COMPONENT OF ABC TRANSPORTER FOR NATURAL AMINO ACIDS-RELATED"/>
    <property type="match status" value="1"/>
</dbReference>
<reference evidence="12" key="1">
    <citation type="submission" date="2020-05" db="EMBL/GenBank/DDBJ databases">
        <authorList>
            <person name="Chiriac C."/>
            <person name="Salcher M."/>
            <person name="Ghai R."/>
            <person name="Kavagutti S V."/>
        </authorList>
    </citation>
    <scope>NUCLEOTIDE SEQUENCE</scope>
</reference>
<keyword evidence="8 10" id="KW-0472">Membrane</keyword>
<feature type="compositionally biased region" description="Basic and acidic residues" evidence="9">
    <location>
        <begin position="602"/>
        <end position="620"/>
    </location>
</feature>
<evidence type="ECO:0000256" key="6">
    <source>
        <dbReference type="ARBA" id="ARBA00022840"/>
    </source>
</evidence>
<dbReference type="GO" id="GO:0005886">
    <property type="term" value="C:plasma membrane"/>
    <property type="evidence" value="ECO:0007669"/>
    <property type="project" value="UniProtKB-SubCell"/>
</dbReference>
<keyword evidence="2" id="KW-0813">Transport</keyword>
<feature type="transmembrane region" description="Helical" evidence="10">
    <location>
        <begin position="253"/>
        <end position="269"/>
    </location>
</feature>
<keyword evidence="6" id="KW-0067">ATP-binding</keyword>
<dbReference type="InterPro" id="IPR003593">
    <property type="entry name" value="AAA+_ATPase"/>
</dbReference>
<comment type="subcellular location">
    <subcellularLocation>
        <location evidence="1">Cell membrane</location>
        <topology evidence="1">Multi-pass membrane protein</topology>
    </subcellularLocation>
</comment>
<keyword evidence="4 10" id="KW-0812">Transmembrane</keyword>
<dbReference type="Pfam" id="PF00005">
    <property type="entry name" value="ABC_tran"/>
    <property type="match status" value="1"/>
</dbReference>
<evidence type="ECO:0000256" key="1">
    <source>
        <dbReference type="ARBA" id="ARBA00004651"/>
    </source>
</evidence>
<dbReference type="InterPro" id="IPR017871">
    <property type="entry name" value="ABC_transporter-like_CS"/>
</dbReference>
<dbReference type="GO" id="GO:0015808">
    <property type="term" value="P:L-alanine transport"/>
    <property type="evidence" value="ECO:0007669"/>
    <property type="project" value="TreeGrafter"/>
</dbReference>
<dbReference type="Gene3D" id="3.40.50.300">
    <property type="entry name" value="P-loop containing nucleotide triphosphate hydrolases"/>
    <property type="match status" value="1"/>
</dbReference>
<keyword evidence="5" id="KW-0547">Nucleotide-binding</keyword>
<feature type="transmembrane region" description="Helical" evidence="10">
    <location>
        <begin position="68"/>
        <end position="86"/>
    </location>
</feature>
<protein>
    <submittedName>
        <fullName evidence="12">Unannotated protein</fullName>
    </submittedName>
</protein>
<dbReference type="GO" id="GO:0005304">
    <property type="term" value="F:L-valine transmembrane transporter activity"/>
    <property type="evidence" value="ECO:0007669"/>
    <property type="project" value="TreeGrafter"/>
</dbReference>
<evidence type="ECO:0000256" key="8">
    <source>
        <dbReference type="ARBA" id="ARBA00023136"/>
    </source>
</evidence>
<dbReference type="Pfam" id="PF02653">
    <property type="entry name" value="BPD_transp_2"/>
    <property type="match status" value="1"/>
</dbReference>
<dbReference type="InterPro" id="IPR051120">
    <property type="entry name" value="ABC_AA/LPS_Transport"/>
</dbReference>
<dbReference type="GO" id="GO:0042941">
    <property type="term" value="P:D-alanine transmembrane transport"/>
    <property type="evidence" value="ECO:0007669"/>
    <property type="project" value="TreeGrafter"/>
</dbReference>
<dbReference type="GO" id="GO:0015188">
    <property type="term" value="F:L-isoleucine transmembrane transporter activity"/>
    <property type="evidence" value="ECO:0007669"/>
    <property type="project" value="TreeGrafter"/>
</dbReference>
<accession>A0A6J7LN52</accession>
<dbReference type="GO" id="GO:0015192">
    <property type="term" value="F:L-phenylalanine transmembrane transporter activity"/>
    <property type="evidence" value="ECO:0007669"/>
    <property type="project" value="TreeGrafter"/>
</dbReference>
<feature type="transmembrane region" description="Helical" evidence="10">
    <location>
        <begin position="276"/>
        <end position="294"/>
    </location>
</feature>
<feature type="transmembrane region" description="Helical" evidence="10">
    <location>
        <begin position="109"/>
        <end position="130"/>
    </location>
</feature>
<sequence length="620" mass="64913">MTSRTWSAALRSGAIRALLLAIPVAVLTVGWAAARGASGERLAIATVISVVLVAGIGIFVGNSGVESFGHIAFAAIGAYSVAILATPPEIKRTRISEAPLGLADIRLDVLPAALVALAVVAIAAVVIGFVVMRMSGISSTIVTLALLVVVNGVINNWTAVTGGAEAFYGVPTVVTLPSALGVMLLVLFVASAFKSSPWGLMLQASREDELAASTMGVNVRLLRLIAFVISAVGAGAGGVLLALLLGAITPNDFFLTLTFITIAMLVLGGKRSTTGAVLGVIVVTIGNEIFRWLGDGPMISGFQLPALPGFSTLFLGVVIIVVMIWRSAGIMGDREIDDFTKRWLRKAQVRPTALPGSTARSTARLNAENLVKHFDGVAAVDGVSLEVGPGEIVGLIGPNGAGKTTLLNLLSGVLQADSGTVSINGELLPRKLHRVARTGLARTFQNIRLFGELDVSENVQVTTIVASSSHDHLMHPQDLLTTFHLESQAGRKAGVLAYGDQRRLEIARAAAIGRHFVLLDEPVAGMNEVESLELRETIRELNGLRGAGILVVDHDLSFILGLCQRIYVLDAGRIIAVGTPAEIVSNPAVIEAYIGASAAQHEQPDATRGTEEPQPDEDHS</sequence>
<evidence type="ECO:0000256" key="3">
    <source>
        <dbReference type="ARBA" id="ARBA00022475"/>
    </source>
</evidence>
<dbReference type="InterPro" id="IPR032823">
    <property type="entry name" value="BCA_ABC_TP_C"/>
</dbReference>
<evidence type="ECO:0000256" key="5">
    <source>
        <dbReference type="ARBA" id="ARBA00022741"/>
    </source>
</evidence>
<gene>
    <name evidence="12" type="ORF">UFOPK3772_02910</name>
</gene>
<dbReference type="GO" id="GO:0005524">
    <property type="term" value="F:ATP binding"/>
    <property type="evidence" value="ECO:0007669"/>
    <property type="project" value="UniProtKB-KW"/>
</dbReference>
<feature type="transmembrane region" description="Helical" evidence="10">
    <location>
        <begin position="42"/>
        <end position="61"/>
    </location>
</feature>
<organism evidence="12">
    <name type="scientific">freshwater metagenome</name>
    <dbReference type="NCBI Taxonomy" id="449393"/>
    <lineage>
        <taxon>unclassified sequences</taxon>
        <taxon>metagenomes</taxon>
        <taxon>ecological metagenomes</taxon>
    </lineage>
</organism>
<name>A0A6J7LN52_9ZZZZ</name>
<dbReference type="PANTHER" id="PTHR45772:SF7">
    <property type="entry name" value="AMINO ACID ABC TRANSPORTER ATP-BINDING PROTEIN"/>
    <property type="match status" value="1"/>
</dbReference>
<dbReference type="GO" id="GO:1903805">
    <property type="term" value="P:L-valine import across plasma membrane"/>
    <property type="evidence" value="ECO:0007669"/>
    <property type="project" value="TreeGrafter"/>
</dbReference>
<dbReference type="InterPro" id="IPR003439">
    <property type="entry name" value="ABC_transporter-like_ATP-bd"/>
</dbReference>
<feature type="region of interest" description="Disordered" evidence="9">
    <location>
        <begin position="599"/>
        <end position="620"/>
    </location>
</feature>
<dbReference type="Pfam" id="PF12399">
    <property type="entry name" value="BCA_ABC_TP_C"/>
    <property type="match status" value="1"/>
</dbReference>
<feature type="transmembrane region" description="Helical" evidence="10">
    <location>
        <begin position="137"/>
        <end position="154"/>
    </location>
</feature>
<dbReference type="InterPro" id="IPR027417">
    <property type="entry name" value="P-loop_NTPase"/>
</dbReference>
<dbReference type="AlphaFoldDB" id="A0A6J7LN52"/>
<evidence type="ECO:0000256" key="7">
    <source>
        <dbReference type="ARBA" id="ARBA00022989"/>
    </source>
</evidence>
<evidence type="ECO:0000256" key="10">
    <source>
        <dbReference type="SAM" id="Phobius"/>
    </source>
</evidence>
<dbReference type="CDD" id="cd03219">
    <property type="entry name" value="ABC_Mj1267_LivG_branched"/>
    <property type="match status" value="1"/>
</dbReference>
<evidence type="ECO:0000313" key="12">
    <source>
        <dbReference type="EMBL" id="CAB4967134.1"/>
    </source>
</evidence>
<keyword evidence="3" id="KW-1003">Cell membrane</keyword>
<dbReference type="PROSITE" id="PS50893">
    <property type="entry name" value="ABC_TRANSPORTER_2"/>
    <property type="match status" value="1"/>
</dbReference>
<dbReference type="InterPro" id="IPR001851">
    <property type="entry name" value="ABC_transp_permease"/>
</dbReference>
<dbReference type="PROSITE" id="PS00211">
    <property type="entry name" value="ABC_TRANSPORTER_1"/>
    <property type="match status" value="1"/>
</dbReference>
<dbReference type="SUPFAM" id="SSF52540">
    <property type="entry name" value="P-loop containing nucleoside triphosphate hydrolases"/>
    <property type="match status" value="1"/>
</dbReference>
<feature type="transmembrane region" description="Helical" evidence="10">
    <location>
        <begin position="166"/>
        <end position="193"/>
    </location>
</feature>
<evidence type="ECO:0000256" key="4">
    <source>
        <dbReference type="ARBA" id="ARBA00022692"/>
    </source>
</evidence>
<dbReference type="CDD" id="cd06581">
    <property type="entry name" value="TM_PBP1_LivM_like"/>
    <property type="match status" value="1"/>
</dbReference>
<dbReference type="SMART" id="SM00382">
    <property type="entry name" value="AAA"/>
    <property type="match status" value="1"/>
</dbReference>
<evidence type="ECO:0000256" key="9">
    <source>
        <dbReference type="SAM" id="MobiDB-lite"/>
    </source>
</evidence>
<evidence type="ECO:0000256" key="2">
    <source>
        <dbReference type="ARBA" id="ARBA00022448"/>
    </source>
</evidence>
<dbReference type="InterPro" id="IPR043428">
    <property type="entry name" value="LivM-like"/>
</dbReference>
<dbReference type="GO" id="GO:0016887">
    <property type="term" value="F:ATP hydrolysis activity"/>
    <property type="evidence" value="ECO:0007669"/>
    <property type="project" value="InterPro"/>
</dbReference>
<feature type="transmembrane region" description="Helical" evidence="10">
    <location>
        <begin position="306"/>
        <end position="325"/>
    </location>
</feature>
<dbReference type="GO" id="GO:1903806">
    <property type="term" value="P:L-isoleucine import across plasma membrane"/>
    <property type="evidence" value="ECO:0007669"/>
    <property type="project" value="TreeGrafter"/>
</dbReference>
<proteinExistence type="predicted"/>
<keyword evidence="7 10" id="KW-1133">Transmembrane helix</keyword>